<dbReference type="GO" id="GO:0005634">
    <property type="term" value="C:nucleus"/>
    <property type="evidence" value="ECO:0007669"/>
    <property type="project" value="UniProtKB-SubCell"/>
</dbReference>
<keyword evidence="6" id="KW-1185">Reference proteome</keyword>
<proteinExistence type="inferred from homology"/>
<keyword evidence="1" id="KW-0539">Nucleus</keyword>
<dbReference type="EMBL" id="LR824556">
    <property type="protein sequence ID" value="CAH1641958.1"/>
    <property type="molecule type" value="Genomic_DNA"/>
</dbReference>
<dbReference type="PIRSF" id="PIRSF011844">
    <property type="entry name" value="Suppressor_of_fused_protein"/>
    <property type="match status" value="1"/>
</dbReference>
<feature type="domain" description="Suppressor of fused C-terminal" evidence="4">
    <location>
        <begin position="303"/>
        <end position="514"/>
    </location>
</feature>
<reference evidence="5" key="1">
    <citation type="submission" date="2022-02" db="EMBL/GenBank/DDBJ databases">
        <authorList>
            <person name="King R."/>
        </authorList>
    </citation>
    <scope>NUCLEOTIDE SEQUENCE</scope>
</reference>
<dbReference type="Pfam" id="PF05076">
    <property type="entry name" value="SUFU"/>
    <property type="match status" value="1"/>
</dbReference>
<dbReference type="InterPro" id="IPR016591">
    <property type="entry name" value="Suppressor_of_fused_euk"/>
</dbReference>
<comment type="subcellular location">
    <subcellularLocation>
        <location evidence="1">Cytoplasm</location>
    </subcellularLocation>
    <subcellularLocation>
        <location evidence="1">Nucleus</location>
    </subcellularLocation>
</comment>
<sequence>MSSGSGAGAPPQGGVVRSSALSFVASAQPATTADNVPGAPDMNREQVPQTDRLVPAGLTALCEACSRLYPDQPNPLQVTTRLKYWLGGHDPLDYISMYWNPGKPEEHILPHWHYVSFGVSDLHGDGRVHPPPATWAGAPSGYGFELTMRLSAEEGVTQPPLWPAALLQALARYVFTTGNKLCAGDHITWHRALDGGAGAAGAADGADGAGAARSRLRHLLVAADPLLPTTHTPHGTVTFLQIVGCTGRELKAAQRGSGFEVLKLISEDPKCGGGWLVTRMSRRASCRRLRAAGGAAAPGAPATLAGVSAALRWMAWNPQPSEQPASPSPLPPSAEQQIKDTLQRGLSSMTDRSGPEGHMSTDSFEMSSMERALPHIPELMEGSWRGDTDVEYLEGVHIMLNAEGASLLPLAIDGRILAGSHFTWRGRGSALTLVAAGVPGSKVHAARPYTACAAWLQVLIPKDLAQDMSKKVAAFSKLADSDSEPNSDEEEQSVEPPMLPITLTWPKHKLKITILSDGEFL</sequence>
<dbReference type="SUPFAM" id="SSF103359">
    <property type="entry name" value="Suppressor of Fused, N-terminal domain"/>
    <property type="match status" value="1"/>
</dbReference>
<feature type="compositionally biased region" description="Acidic residues" evidence="2">
    <location>
        <begin position="481"/>
        <end position="493"/>
    </location>
</feature>
<evidence type="ECO:0000259" key="4">
    <source>
        <dbReference type="Pfam" id="PF12470"/>
    </source>
</evidence>
<dbReference type="Proteomes" id="UP001153321">
    <property type="component" value="Chromosome 25"/>
</dbReference>
<comment type="similarity">
    <text evidence="1">Belongs to the SUFU family.</text>
</comment>
<dbReference type="InterPro" id="IPR024314">
    <property type="entry name" value="SUFU_C"/>
</dbReference>
<dbReference type="PANTHER" id="PTHR10928">
    <property type="entry name" value="SUPPRESSOR OF FUSED"/>
    <property type="match status" value="1"/>
</dbReference>
<dbReference type="InterPro" id="IPR037181">
    <property type="entry name" value="SUFU_N"/>
</dbReference>
<evidence type="ECO:0000256" key="1">
    <source>
        <dbReference type="PIRNR" id="PIRNR011844"/>
    </source>
</evidence>
<dbReference type="InterPro" id="IPR020941">
    <property type="entry name" value="SUFU-like_domain"/>
</dbReference>
<evidence type="ECO:0000313" key="6">
    <source>
        <dbReference type="Proteomes" id="UP001153321"/>
    </source>
</evidence>
<gene>
    <name evidence="5" type="ORF">SPLIT_LOCUS7314</name>
</gene>
<dbReference type="InterPro" id="IPR007768">
    <property type="entry name" value="Suppressor_of_fused"/>
</dbReference>
<evidence type="ECO:0000313" key="5">
    <source>
        <dbReference type="EMBL" id="CAH1641958.1"/>
    </source>
</evidence>
<protein>
    <recommendedName>
        <fullName evidence="1">Suppressor of fused homolog</fullName>
    </recommendedName>
</protein>
<evidence type="ECO:0000256" key="2">
    <source>
        <dbReference type="SAM" id="MobiDB-lite"/>
    </source>
</evidence>
<feature type="region of interest" description="Disordered" evidence="2">
    <location>
        <begin position="478"/>
        <end position="498"/>
    </location>
</feature>
<feature type="domain" description="Suppressor of fused-like" evidence="3">
    <location>
        <begin position="88"/>
        <end position="283"/>
    </location>
</feature>
<evidence type="ECO:0000259" key="3">
    <source>
        <dbReference type="Pfam" id="PF05076"/>
    </source>
</evidence>
<organism evidence="5 6">
    <name type="scientific">Spodoptera littoralis</name>
    <name type="common">Egyptian cotton leafworm</name>
    <dbReference type="NCBI Taxonomy" id="7109"/>
    <lineage>
        <taxon>Eukaryota</taxon>
        <taxon>Metazoa</taxon>
        <taxon>Ecdysozoa</taxon>
        <taxon>Arthropoda</taxon>
        <taxon>Hexapoda</taxon>
        <taxon>Insecta</taxon>
        <taxon>Pterygota</taxon>
        <taxon>Neoptera</taxon>
        <taxon>Endopterygota</taxon>
        <taxon>Lepidoptera</taxon>
        <taxon>Glossata</taxon>
        <taxon>Ditrysia</taxon>
        <taxon>Noctuoidea</taxon>
        <taxon>Noctuidae</taxon>
        <taxon>Amphipyrinae</taxon>
        <taxon>Spodoptera</taxon>
    </lineage>
</organism>
<dbReference type="InterPro" id="IPR038489">
    <property type="entry name" value="SUFU_C_sf"/>
</dbReference>
<dbReference type="GO" id="GO:0005737">
    <property type="term" value="C:cytoplasm"/>
    <property type="evidence" value="ECO:0007669"/>
    <property type="project" value="UniProtKB-SubCell"/>
</dbReference>
<dbReference type="Gene3D" id="3.30.1360.230">
    <property type="entry name" value="Sufu, C-terminal domain"/>
    <property type="match status" value="1"/>
</dbReference>
<dbReference type="Pfam" id="PF12470">
    <property type="entry name" value="SUFU_C"/>
    <property type="match status" value="1"/>
</dbReference>
<keyword evidence="1" id="KW-0963">Cytoplasm</keyword>
<accession>A0A9P0N567</accession>
<dbReference type="AlphaFoldDB" id="A0A9P0N567"/>
<dbReference type="PANTHER" id="PTHR10928:SF2">
    <property type="entry name" value="SUPPRESSOR OF FUSED HOMOLOG"/>
    <property type="match status" value="1"/>
</dbReference>
<name>A0A9P0N567_SPOLI</name>